<dbReference type="OrthoDB" id="7652274at2"/>
<protein>
    <submittedName>
        <fullName evidence="1">Uncharacterized protein</fullName>
    </submittedName>
</protein>
<reference evidence="2" key="1">
    <citation type="submission" date="2017-02" db="EMBL/GenBank/DDBJ databases">
        <authorList>
            <person name="Varghese N."/>
            <person name="Submissions S."/>
        </authorList>
    </citation>
    <scope>NUCLEOTIDE SEQUENCE [LARGE SCALE GENOMIC DNA]</scope>
    <source>
        <strain evidence="2">ATCC 700200</strain>
    </source>
</reference>
<accession>A0A1T4YJA6</accession>
<sequence length="65" mass="7361">MSDINKSSKRPTHHAFHVLEREGKEAIWTRVGSAWAHNDGKGFNIQLHVAPLDGRITLRMPSEND</sequence>
<organism evidence="1 2">
    <name type="scientific">Prosthecobacter debontii</name>
    <dbReference type="NCBI Taxonomy" id="48467"/>
    <lineage>
        <taxon>Bacteria</taxon>
        <taxon>Pseudomonadati</taxon>
        <taxon>Verrucomicrobiota</taxon>
        <taxon>Verrucomicrobiia</taxon>
        <taxon>Verrucomicrobiales</taxon>
        <taxon>Verrucomicrobiaceae</taxon>
        <taxon>Prosthecobacter</taxon>
    </lineage>
</organism>
<keyword evidence="2" id="KW-1185">Reference proteome</keyword>
<evidence type="ECO:0000313" key="2">
    <source>
        <dbReference type="Proteomes" id="UP000190774"/>
    </source>
</evidence>
<name>A0A1T4YJA6_9BACT</name>
<dbReference type="AlphaFoldDB" id="A0A1T4YJA6"/>
<evidence type="ECO:0000313" key="1">
    <source>
        <dbReference type="EMBL" id="SKB01869.1"/>
    </source>
</evidence>
<proteinExistence type="predicted"/>
<dbReference type="EMBL" id="FUYE01000012">
    <property type="protein sequence ID" value="SKB01869.1"/>
    <property type="molecule type" value="Genomic_DNA"/>
</dbReference>
<gene>
    <name evidence="1" type="ORF">SAMN02745166_03489</name>
</gene>
<dbReference type="RefSeq" id="WP_078814679.1">
    <property type="nucleotide sequence ID" value="NZ_FUYE01000012.1"/>
</dbReference>
<dbReference type="STRING" id="48467.SAMN02745166_03489"/>
<dbReference type="Proteomes" id="UP000190774">
    <property type="component" value="Unassembled WGS sequence"/>
</dbReference>